<evidence type="ECO:0000313" key="3">
    <source>
        <dbReference type="Proteomes" id="UP000814243"/>
    </source>
</evidence>
<comment type="caution">
    <text evidence="2">The sequence shown here is derived from an EMBL/GenBank/DDBJ whole genome shotgun (WGS) entry which is preliminary data.</text>
</comment>
<name>A0A922MMU6_SPOEX</name>
<accession>A0A922MMU6</accession>
<evidence type="ECO:0000256" key="1">
    <source>
        <dbReference type="SAM" id="MobiDB-lite"/>
    </source>
</evidence>
<sequence>MGNSKSKKLKISDEQNQSANKTKEESRERINSLKTDTTDGDAKKTNEEMDAENRDKDNASSASTVEVLDDK</sequence>
<dbReference type="AlphaFoldDB" id="A0A922MMU6"/>
<organism evidence="2 3">
    <name type="scientific">Spodoptera exigua</name>
    <name type="common">Beet armyworm</name>
    <name type="synonym">Noctua fulgens</name>
    <dbReference type="NCBI Taxonomy" id="7107"/>
    <lineage>
        <taxon>Eukaryota</taxon>
        <taxon>Metazoa</taxon>
        <taxon>Ecdysozoa</taxon>
        <taxon>Arthropoda</taxon>
        <taxon>Hexapoda</taxon>
        <taxon>Insecta</taxon>
        <taxon>Pterygota</taxon>
        <taxon>Neoptera</taxon>
        <taxon>Endopterygota</taxon>
        <taxon>Lepidoptera</taxon>
        <taxon>Glossata</taxon>
        <taxon>Ditrysia</taxon>
        <taxon>Noctuoidea</taxon>
        <taxon>Noctuidae</taxon>
        <taxon>Amphipyrinae</taxon>
        <taxon>Spodoptera</taxon>
    </lineage>
</organism>
<proteinExistence type="predicted"/>
<feature type="region of interest" description="Disordered" evidence="1">
    <location>
        <begin position="1"/>
        <end position="71"/>
    </location>
</feature>
<protein>
    <submittedName>
        <fullName evidence="2">Uncharacterized protein</fullName>
    </submittedName>
</protein>
<reference evidence="2" key="1">
    <citation type="journal article" date="2021" name="G3 (Bethesda)">
        <title>Genome and transcriptome analysis of the beet armyworm Spodoptera exigua reveals targets for pest control. .</title>
        <authorList>
            <person name="Simon S."/>
            <person name="Breeschoten T."/>
            <person name="Jansen H.J."/>
            <person name="Dirks R.P."/>
            <person name="Schranz M.E."/>
            <person name="Ros V.I.D."/>
        </authorList>
    </citation>
    <scope>NUCLEOTIDE SEQUENCE</scope>
    <source>
        <strain evidence="2">TB_SE_WUR_2020</strain>
    </source>
</reference>
<gene>
    <name evidence="2" type="ORF">HF086_002062</name>
</gene>
<evidence type="ECO:0000313" key="2">
    <source>
        <dbReference type="EMBL" id="KAH9639373.1"/>
    </source>
</evidence>
<dbReference type="EMBL" id="JACEFF010000343">
    <property type="protein sequence ID" value="KAH9639373.1"/>
    <property type="molecule type" value="Genomic_DNA"/>
</dbReference>
<dbReference type="Proteomes" id="UP000814243">
    <property type="component" value="Unassembled WGS sequence"/>
</dbReference>
<feature type="compositionally biased region" description="Basic and acidic residues" evidence="1">
    <location>
        <begin position="21"/>
        <end position="58"/>
    </location>
</feature>